<evidence type="ECO:0000313" key="2">
    <source>
        <dbReference type="Proteomes" id="UP000003824"/>
    </source>
</evidence>
<sequence length="276" mass="31079">MRRPWTAVFRTACRTEKDRGKCRPRKPRTSFVTEMIPMPDLEPKATHGMVVVGEETVYLSHMPMFMAPHAFQYLLEVTLQSAAGDARQLYVDDRRTTGTAVYTLAPEPFRISDLIAPEGQRPKLTSFTGTLFRGHFERGGVEILDPVTVEVQDIVHFHPFDHHASRPAALNYLAFGKGKELFLAHRITKAPDFDHHIAVRPVPGATGTVLTDDLLREGPRLEITGRADRPEDRLHESDQVTVRFLEGGPADVDLQLTVGREIYEEEGDLATEIHIH</sequence>
<name>D5ZVQ4_STRV1</name>
<protein>
    <submittedName>
        <fullName evidence="1">Uncharacterized protein</fullName>
    </submittedName>
</protein>
<dbReference type="AlphaFoldDB" id="D5ZVQ4"/>
<evidence type="ECO:0000313" key="1">
    <source>
        <dbReference type="EMBL" id="EFE65049.2"/>
    </source>
</evidence>
<reference evidence="2" key="1">
    <citation type="submission" date="2008-12" db="EMBL/GenBank/DDBJ databases">
        <title>Annotation of Streptomyces ghanaensis ATCC 14672.</title>
        <authorList>
            <consortium name="The Broad Institute Genome Sequencing Platform"/>
            <consortium name="Broad Institute Microbial Sequencing Center"/>
            <person name="Fischbach M."/>
            <person name="Ward D."/>
            <person name="Young S."/>
            <person name="Kodira C.D."/>
            <person name="Zeng Q."/>
            <person name="Koehrsen M."/>
            <person name="Godfrey P."/>
            <person name="Alvarado L."/>
            <person name="Berlin A.M."/>
            <person name="Borenstein D."/>
            <person name="Chen Z."/>
            <person name="Engels R."/>
            <person name="Freedman E."/>
            <person name="Gellesch M."/>
            <person name="Goldberg J."/>
            <person name="Griggs A."/>
            <person name="Gujja S."/>
            <person name="Heiman D.I."/>
            <person name="Hepburn T.A."/>
            <person name="Howarth C."/>
            <person name="Jen D."/>
            <person name="Larson L."/>
            <person name="Lewis B."/>
            <person name="Mehta T."/>
            <person name="Park D."/>
            <person name="Pearson M."/>
            <person name="Roberts A."/>
            <person name="Saif S."/>
            <person name="Shea T.D."/>
            <person name="Shenoy N."/>
            <person name="Sisk P."/>
            <person name="Stolte C."/>
            <person name="Sykes S.N."/>
            <person name="Walk T."/>
            <person name="White J."/>
            <person name="Yandava C."/>
            <person name="Straight P."/>
            <person name="Clardy J."/>
            <person name="Hung D."/>
            <person name="Kolter R."/>
            <person name="Mekalanos J."/>
            <person name="Walker S."/>
            <person name="Walsh C.T."/>
            <person name="Wieland B.L.C."/>
            <person name="Ilzarbe M."/>
            <person name="Galagan J."/>
            <person name="Nusbaum C."/>
            <person name="Birren B."/>
        </authorList>
    </citation>
    <scope>NUCLEOTIDE SEQUENCE [LARGE SCALE GENOMIC DNA]</scope>
    <source>
        <strain evidence="2">ATCC 14672 / DSM 40746 / JCM 4963 / KCTC 9882 / NRRL B-12104 / FH 1290</strain>
    </source>
</reference>
<proteinExistence type="predicted"/>
<dbReference type="EMBL" id="DS999641">
    <property type="protein sequence ID" value="EFE65049.2"/>
    <property type="molecule type" value="Genomic_DNA"/>
</dbReference>
<accession>D5ZVQ4</accession>
<dbReference type="eggNOG" id="ENOG5032ZST">
    <property type="taxonomic scope" value="Bacteria"/>
</dbReference>
<dbReference type="Proteomes" id="UP000003824">
    <property type="component" value="Unassembled WGS sequence"/>
</dbReference>
<organism evidence="1 2">
    <name type="scientific">Streptomyces viridosporus (strain ATCC 14672 / DSM 40746 / JCM 4963 / KCTC 9882 / NRRL B-12104 / FH 1290)</name>
    <name type="common">Streptomyces ghanaensis</name>
    <dbReference type="NCBI Taxonomy" id="566461"/>
    <lineage>
        <taxon>Bacteria</taxon>
        <taxon>Bacillati</taxon>
        <taxon>Actinomycetota</taxon>
        <taxon>Actinomycetes</taxon>
        <taxon>Kitasatosporales</taxon>
        <taxon>Streptomycetaceae</taxon>
        <taxon>Streptomyces</taxon>
    </lineage>
</organism>
<gene>
    <name evidence="1" type="ORF">SSFG_00303</name>
</gene>